<dbReference type="KEGG" id="rpx:Rpdx1_4994"/>
<reference evidence="2" key="1">
    <citation type="submission" date="2010-12" db="EMBL/GenBank/DDBJ databases">
        <title>Complete sequence of Rhodopseudomonas palustris DX-1.</title>
        <authorList>
            <consortium name="US DOE Joint Genome Institute"/>
            <person name="Lucas S."/>
            <person name="Copeland A."/>
            <person name="Lapidus A."/>
            <person name="Cheng J.-F."/>
            <person name="Goodwin L."/>
            <person name="Pitluck S."/>
            <person name="Misra M."/>
            <person name="Chertkov O."/>
            <person name="Detter J.C."/>
            <person name="Han C."/>
            <person name="Tapia R."/>
            <person name="Land M."/>
            <person name="Hauser L."/>
            <person name="Kyrpides N."/>
            <person name="Ivanova N."/>
            <person name="Ovchinnikova G."/>
            <person name="Logan B."/>
            <person name="Oda Y."/>
            <person name="Harwood C."/>
            <person name="Woyke T."/>
        </authorList>
    </citation>
    <scope>NUCLEOTIDE SEQUENCE [LARGE SCALE GENOMIC DNA]</scope>
    <source>
        <strain evidence="2">DX-1</strain>
    </source>
</reference>
<feature type="region of interest" description="Disordered" evidence="1">
    <location>
        <begin position="1"/>
        <end position="70"/>
    </location>
</feature>
<dbReference type="EMBL" id="CP002418">
    <property type="protein sequence ID" value="ADU46534.1"/>
    <property type="molecule type" value="Genomic_DNA"/>
</dbReference>
<dbReference type="HOGENOM" id="CLU_2864916_0_0_5"/>
<feature type="compositionally biased region" description="Basic and acidic residues" evidence="1">
    <location>
        <begin position="60"/>
        <end position="70"/>
    </location>
</feature>
<dbReference type="AlphaFoldDB" id="E6VH32"/>
<organism evidence="2 3">
    <name type="scientific">Rhodopseudomonas palustris (strain DX-1)</name>
    <dbReference type="NCBI Taxonomy" id="652103"/>
    <lineage>
        <taxon>Bacteria</taxon>
        <taxon>Pseudomonadati</taxon>
        <taxon>Pseudomonadota</taxon>
        <taxon>Alphaproteobacteria</taxon>
        <taxon>Hyphomicrobiales</taxon>
        <taxon>Nitrobacteraceae</taxon>
        <taxon>Rhodopseudomonas</taxon>
    </lineage>
</organism>
<name>E6VH32_RHOPX</name>
<feature type="compositionally biased region" description="Basic and acidic residues" evidence="1">
    <location>
        <begin position="15"/>
        <end position="39"/>
    </location>
</feature>
<feature type="compositionally biased region" description="Basic residues" evidence="1">
    <location>
        <begin position="1"/>
        <end position="11"/>
    </location>
</feature>
<evidence type="ECO:0000256" key="1">
    <source>
        <dbReference type="SAM" id="MobiDB-lite"/>
    </source>
</evidence>
<dbReference type="BioCyc" id="RPAL652103:RPDX1_RS24700-MONOMER"/>
<sequence>MIGFLRKRRKSAAPGRDKSSGRGGEADPAKPEQQPKLDQQKPPAAVEDDPYESGDICAPARDRDDYTKDL</sequence>
<proteinExistence type="predicted"/>
<dbReference type="Proteomes" id="UP000001402">
    <property type="component" value="Chromosome"/>
</dbReference>
<accession>E6VH32</accession>
<evidence type="ECO:0000313" key="3">
    <source>
        <dbReference type="Proteomes" id="UP000001402"/>
    </source>
</evidence>
<protein>
    <submittedName>
        <fullName evidence="2">Uncharacterized protein</fullName>
    </submittedName>
</protein>
<gene>
    <name evidence="2" type="ordered locus">Rpdx1_4994</name>
</gene>
<evidence type="ECO:0000313" key="2">
    <source>
        <dbReference type="EMBL" id="ADU46534.1"/>
    </source>
</evidence>